<evidence type="ECO:0000313" key="3">
    <source>
        <dbReference type="EMBL" id="TDS08401.1"/>
    </source>
</evidence>
<dbReference type="GO" id="GO:0016787">
    <property type="term" value="F:hydrolase activity"/>
    <property type="evidence" value="ECO:0007669"/>
    <property type="project" value="InterPro"/>
</dbReference>
<feature type="signal peptide" evidence="1">
    <location>
        <begin position="1"/>
        <end position="17"/>
    </location>
</feature>
<evidence type="ECO:0000256" key="1">
    <source>
        <dbReference type="SAM" id="SignalP"/>
    </source>
</evidence>
<proteinExistence type="predicted"/>
<dbReference type="RefSeq" id="WP_133641926.1">
    <property type="nucleotide sequence ID" value="NZ_SNZV01000012.1"/>
</dbReference>
<feature type="domain" description="3-keto-alpha-glucoside-1,2-lyase/3-keto-2-hydroxy-glucal hydratase" evidence="2">
    <location>
        <begin position="35"/>
        <end position="237"/>
    </location>
</feature>
<accession>A0A4R7CSJ7</accession>
<sequence length="240" mass="27075">MKIQSSILLAVSLFLMACSSQEEQNQLTTEEQEAGWHLLFDGKTLSGWHVYNKGNMDSKWTVNNGELLCDPTKKEGIFGDLITDSVYENFDLQLEWKVTKGGNSGVFINVKEDSSYAATFATGLEMQLLDNSNAEARHQTDSTHWAGCLYAVDCIAQNSYPNPHGHWNTSRIVQKNGKVSFWLNNKLTFERQTQTDDFKQMIASSGMKAYPDFAKYPSGQIALQNHTDSVSFRNIKIIRL</sequence>
<dbReference type="InterPro" id="IPR010496">
    <property type="entry name" value="AL/BT2_dom"/>
</dbReference>
<dbReference type="PROSITE" id="PS51257">
    <property type="entry name" value="PROKAR_LIPOPROTEIN"/>
    <property type="match status" value="1"/>
</dbReference>
<gene>
    <name evidence="3" type="ORF">B0I21_11213</name>
</gene>
<dbReference type="AlphaFoldDB" id="A0A4R7CSJ7"/>
<keyword evidence="4" id="KW-1185">Reference proteome</keyword>
<evidence type="ECO:0000259" key="2">
    <source>
        <dbReference type="Pfam" id="PF06439"/>
    </source>
</evidence>
<dbReference type="Gene3D" id="2.60.120.560">
    <property type="entry name" value="Exo-inulinase, domain 1"/>
    <property type="match status" value="1"/>
</dbReference>
<comment type="caution">
    <text evidence="3">The sequence shown here is derived from an EMBL/GenBank/DDBJ whole genome shotgun (WGS) entry which is preliminary data.</text>
</comment>
<dbReference type="Proteomes" id="UP000294752">
    <property type="component" value="Unassembled WGS sequence"/>
</dbReference>
<name>A0A4R7CSJ7_9SPHI</name>
<dbReference type="OrthoDB" id="9806233at2"/>
<dbReference type="Pfam" id="PF06439">
    <property type="entry name" value="3keto-disac_hyd"/>
    <property type="match status" value="1"/>
</dbReference>
<protein>
    <submittedName>
        <fullName evidence="3">Uncharacterized protein DUF1080</fullName>
    </submittedName>
</protein>
<feature type="chain" id="PRO_5020668398" evidence="1">
    <location>
        <begin position="18"/>
        <end position="240"/>
    </location>
</feature>
<evidence type="ECO:0000313" key="4">
    <source>
        <dbReference type="Proteomes" id="UP000294752"/>
    </source>
</evidence>
<reference evidence="3 4" key="1">
    <citation type="submission" date="2019-03" db="EMBL/GenBank/DDBJ databases">
        <title>Genomic Encyclopedia of Type Strains, Phase III (KMG-III): the genomes of soil and plant-associated and newly described type strains.</title>
        <authorList>
            <person name="Whitman W."/>
        </authorList>
    </citation>
    <scope>NUCLEOTIDE SEQUENCE [LARGE SCALE GENOMIC DNA]</scope>
    <source>
        <strain evidence="3 4">CGMCC 1.12801</strain>
    </source>
</reference>
<keyword evidence="1" id="KW-0732">Signal</keyword>
<dbReference type="EMBL" id="SNZV01000012">
    <property type="protein sequence ID" value="TDS08401.1"/>
    <property type="molecule type" value="Genomic_DNA"/>
</dbReference>
<organism evidence="3 4">
    <name type="scientific">Sphingobacterium paludis</name>
    <dbReference type="NCBI Taxonomy" id="1476465"/>
    <lineage>
        <taxon>Bacteria</taxon>
        <taxon>Pseudomonadati</taxon>
        <taxon>Bacteroidota</taxon>
        <taxon>Sphingobacteriia</taxon>
        <taxon>Sphingobacteriales</taxon>
        <taxon>Sphingobacteriaceae</taxon>
        <taxon>Sphingobacterium</taxon>
    </lineage>
</organism>